<keyword evidence="11" id="KW-0805">Transcription regulation</keyword>
<feature type="compositionally biased region" description="Basic and acidic residues" evidence="17">
    <location>
        <begin position="370"/>
        <end position="383"/>
    </location>
</feature>
<evidence type="ECO:0000313" key="20">
    <source>
        <dbReference type="Proteomes" id="UP001488838"/>
    </source>
</evidence>
<keyword evidence="5" id="KW-0808">Transferase</keyword>
<dbReference type="SMART" id="SM00393">
    <property type="entry name" value="R3H"/>
    <property type="match status" value="1"/>
</dbReference>
<dbReference type="PROSITE" id="PS51061">
    <property type="entry name" value="R3H"/>
    <property type="match status" value="1"/>
</dbReference>
<dbReference type="SMART" id="SM00438">
    <property type="entry name" value="ZnF_NFX"/>
    <property type="match status" value="7"/>
</dbReference>
<accession>A0AAW0I8B7</accession>
<keyword evidence="10" id="KW-0862">Zinc</keyword>
<gene>
    <name evidence="19" type="ORF">U0070_022962</name>
</gene>
<feature type="compositionally biased region" description="Basic and acidic residues" evidence="17">
    <location>
        <begin position="296"/>
        <end position="316"/>
    </location>
</feature>
<dbReference type="SUPFAM" id="SSF82708">
    <property type="entry name" value="R3H domain"/>
    <property type="match status" value="1"/>
</dbReference>
<evidence type="ECO:0000256" key="14">
    <source>
        <dbReference type="ARBA" id="ARBA00023242"/>
    </source>
</evidence>
<evidence type="ECO:0000256" key="17">
    <source>
        <dbReference type="SAM" id="MobiDB-lite"/>
    </source>
</evidence>
<dbReference type="GO" id="GO:0008270">
    <property type="term" value="F:zinc ion binding"/>
    <property type="evidence" value="ECO:0007669"/>
    <property type="project" value="UniProtKB-KW"/>
</dbReference>
<evidence type="ECO:0000256" key="6">
    <source>
        <dbReference type="ARBA" id="ARBA00022723"/>
    </source>
</evidence>
<dbReference type="CDD" id="cd02643">
    <property type="entry name" value="R3H_NF-X1"/>
    <property type="match status" value="1"/>
</dbReference>
<feature type="region of interest" description="Disordered" evidence="17">
    <location>
        <begin position="100"/>
        <end position="130"/>
    </location>
</feature>
<dbReference type="GO" id="GO:0000122">
    <property type="term" value="P:negative regulation of transcription by RNA polymerase II"/>
    <property type="evidence" value="ECO:0007669"/>
    <property type="project" value="TreeGrafter"/>
</dbReference>
<comment type="caution">
    <text evidence="19">The sequence shown here is derived from an EMBL/GenBank/DDBJ whole genome shotgun (WGS) entry which is preliminary data.</text>
</comment>
<dbReference type="InterPro" id="IPR036867">
    <property type="entry name" value="R3H_dom_sf"/>
</dbReference>
<keyword evidence="9" id="KW-0833">Ubl conjugation pathway</keyword>
<organism evidence="19 20">
    <name type="scientific">Myodes glareolus</name>
    <name type="common">Bank vole</name>
    <name type="synonym">Clethrionomys glareolus</name>
    <dbReference type="NCBI Taxonomy" id="447135"/>
    <lineage>
        <taxon>Eukaryota</taxon>
        <taxon>Metazoa</taxon>
        <taxon>Chordata</taxon>
        <taxon>Craniata</taxon>
        <taxon>Vertebrata</taxon>
        <taxon>Euteleostomi</taxon>
        <taxon>Mammalia</taxon>
        <taxon>Eutheria</taxon>
        <taxon>Euarchontoglires</taxon>
        <taxon>Glires</taxon>
        <taxon>Rodentia</taxon>
        <taxon>Myomorpha</taxon>
        <taxon>Muroidea</taxon>
        <taxon>Cricetidae</taxon>
        <taxon>Arvicolinae</taxon>
        <taxon>Myodes</taxon>
    </lineage>
</organism>
<evidence type="ECO:0000313" key="19">
    <source>
        <dbReference type="EMBL" id="KAK7810626.1"/>
    </source>
</evidence>
<dbReference type="GO" id="GO:0000977">
    <property type="term" value="F:RNA polymerase II transcription regulatory region sequence-specific DNA binding"/>
    <property type="evidence" value="ECO:0007669"/>
    <property type="project" value="TreeGrafter"/>
</dbReference>
<evidence type="ECO:0000256" key="5">
    <source>
        <dbReference type="ARBA" id="ARBA00022679"/>
    </source>
</evidence>
<feature type="compositionally biased region" description="Polar residues" evidence="17">
    <location>
        <begin position="189"/>
        <end position="206"/>
    </location>
</feature>
<dbReference type="GO" id="GO:0016740">
    <property type="term" value="F:transferase activity"/>
    <property type="evidence" value="ECO:0007669"/>
    <property type="project" value="UniProtKB-KW"/>
</dbReference>
<evidence type="ECO:0000256" key="2">
    <source>
        <dbReference type="ARBA" id="ARBA00007269"/>
    </source>
</evidence>
<dbReference type="InterPro" id="IPR034078">
    <property type="entry name" value="NFX1_fam"/>
</dbReference>
<protein>
    <recommendedName>
        <fullName evidence="15">Transcriptional repressor NF-X1</fullName>
    </recommendedName>
    <alternativeName>
        <fullName evidence="16">Nuclear transcription factor, X box-binding protein 1</fullName>
    </alternativeName>
</protein>
<dbReference type="Gene3D" id="3.30.1370.50">
    <property type="entry name" value="R3H-like domain"/>
    <property type="match status" value="1"/>
</dbReference>
<keyword evidence="7" id="KW-0677">Repeat</keyword>
<feature type="compositionally biased region" description="Basic and acidic residues" evidence="17">
    <location>
        <begin position="207"/>
        <end position="224"/>
    </location>
</feature>
<evidence type="ECO:0000256" key="15">
    <source>
        <dbReference type="ARBA" id="ARBA00072498"/>
    </source>
</evidence>
<keyword evidence="8" id="KW-0863">Zinc-finger</keyword>
<proteinExistence type="inferred from homology"/>
<dbReference type="CDD" id="cd06008">
    <property type="entry name" value="NF-X1-zinc-finger"/>
    <property type="match status" value="4"/>
</dbReference>
<keyword evidence="20" id="KW-1185">Reference proteome</keyword>
<dbReference type="AlphaFoldDB" id="A0AAW0I8B7"/>
<dbReference type="EMBL" id="JBBHLL010000191">
    <property type="protein sequence ID" value="KAK7810626.1"/>
    <property type="molecule type" value="Genomic_DNA"/>
</dbReference>
<evidence type="ECO:0000256" key="12">
    <source>
        <dbReference type="ARBA" id="ARBA00023125"/>
    </source>
</evidence>
<dbReference type="CDD" id="cd16696">
    <property type="entry name" value="RING-CH-C4HC3_NFX1"/>
    <property type="match status" value="1"/>
</dbReference>
<feature type="region of interest" description="Disordered" evidence="17">
    <location>
        <begin position="296"/>
        <end position="383"/>
    </location>
</feature>
<feature type="compositionally biased region" description="Polar residues" evidence="17">
    <location>
        <begin position="331"/>
        <end position="341"/>
    </location>
</feature>
<evidence type="ECO:0000256" key="9">
    <source>
        <dbReference type="ARBA" id="ARBA00022786"/>
    </source>
</evidence>
<keyword evidence="13" id="KW-0804">Transcription</keyword>
<dbReference type="GO" id="GO:0000981">
    <property type="term" value="F:DNA-binding transcription factor activity, RNA polymerase II-specific"/>
    <property type="evidence" value="ECO:0007669"/>
    <property type="project" value="TreeGrafter"/>
</dbReference>
<keyword evidence="12" id="KW-0238">DNA-binding</keyword>
<keyword evidence="3" id="KW-0678">Repressor</keyword>
<dbReference type="InterPro" id="IPR001374">
    <property type="entry name" value="R3H_dom"/>
</dbReference>
<dbReference type="Pfam" id="PF01424">
    <property type="entry name" value="R3H"/>
    <property type="match status" value="1"/>
</dbReference>
<dbReference type="GO" id="GO:0005634">
    <property type="term" value="C:nucleus"/>
    <property type="evidence" value="ECO:0007669"/>
    <property type="project" value="UniProtKB-SubCell"/>
</dbReference>
<evidence type="ECO:0000256" key="7">
    <source>
        <dbReference type="ARBA" id="ARBA00022737"/>
    </source>
</evidence>
<dbReference type="Proteomes" id="UP001488838">
    <property type="component" value="Unassembled WGS sequence"/>
</dbReference>
<evidence type="ECO:0000259" key="18">
    <source>
        <dbReference type="PROSITE" id="PS51061"/>
    </source>
</evidence>
<keyword evidence="14" id="KW-0539">Nucleus</keyword>
<feature type="region of interest" description="Disordered" evidence="17">
    <location>
        <begin position="258"/>
        <end position="282"/>
    </location>
</feature>
<dbReference type="FunFam" id="3.30.1370.50:FF:000003">
    <property type="entry name" value="Transcriptional repressor NF-X1 isoform 1"/>
    <property type="match status" value="1"/>
</dbReference>
<dbReference type="Pfam" id="PF01422">
    <property type="entry name" value="zf-NF-X1"/>
    <property type="match status" value="5"/>
</dbReference>
<evidence type="ECO:0000256" key="16">
    <source>
        <dbReference type="ARBA" id="ARBA00078536"/>
    </source>
</evidence>
<evidence type="ECO:0000256" key="1">
    <source>
        <dbReference type="ARBA" id="ARBA00004123"/>
    </source>
</evidence>
<comment type="similarity">
    <text evidence="2">Belongs to the NFX1 family.</text>
</comment>
<comment type="subcellular location">
    <subcellularLocation>
        <location evidence="1">Nucleus</location>
    </subcellularLocation>
</comment>
<evidence type="ECO:0000256" key="8">
    <source>
        <dbReference type="ARBA" id="ARBA00022771"/>
    </source>
</evidence>
<evidence type="ECO:0000256" key="13">
    <source>
        <dbReference type="ARBA" id="ARBA00023163"/>
    </source>
</evidence>
<reference evidence="19 20" key="1">
    <citation type="journal article" date="2023" name="bioRxiv">
        <title>Conserved and derived expression patterns and positive selection on dental genes reveal complex evolutionary context of ever-growing rodent molars.</title>
        <authorList>
            <person name="Calamari Z.T."/>
            <person name="Song A."/>
            <person name="Cohen E."/>
            <person name="Akter M."/>
            <person name="Roy R.D."/>
            <person name="Hallikas O."/>
            <person name="Christensen M.M."/>
            <person name="Li P."/>
            <person name="Marangoni P."/>
            <person name="Jernvall J."/>
            <person name="Klein O.D."/>
        </authorList>
    </citation>
    <scope>NUCLEOTIDE SEQUENCE [LARGE SCALE GENOMIC DNA]</scope>
    <source>
        <strain evidence="19">V071</strain>
    </source>
</reference>
<dbReference type="InterPro" id="IPR000967">
    <property type="entry name" value="Znf_NFX1"/>
</dbReference>
<evidence type="ECO:0000256" key="11">
    <source>
        <dbReference type="ARBA" id="ARBA00023015"/>
    </source>
</evidence>
<dbReference type="SUPFAM" id="SSF57850">
    <property type="entry name" value="RING/U-box"/>
    <property type="match status" value="1"/>
</dbReference>
<evidence type="ECO:0000256" key="4">
    <source>
        <dbReference type="ARBA" id="ARBA00022553"/>
    </source>
</evidence>
<dbReference type="PANTHER" id="PTHR12360:SF12">
    <property type="entry name" value="TRANSCRIPTIONAL REPRESSOR NF-X1"/>
    <property type="match status" value="1"/>
</dbReference>
<feature type="non-terminal residue" evidence="19">
    <location>
        <position position="1"/>
    </location>
</feature>
<dbReference type="InterPro" id="IPR034076">
    <property type="entry name" value="R3H_NF-X1"/>
</dbReference>
<keyword evidence="6" id="KW-0479">Metal-binding</keyword>
<name>A0AAW0I8B7_MYOGA</name>
<feature type="domain" description="R3H" evidence="18">
    <location>
        <begin position="998"/>
        <end position="1066"/>
    </location>
</feature>
<evidence type="ECO:0000256" key="3">
    <source>
        <dbReference type="ARBA" id="ARBA00022491"/>
    </source>
</evidence>
<feature type="region of interest" description="Disordered" evidence="17">
    <location>
        <begin position="1076"/>
        <end position="1110"/>
    </location>
</feature>
<dbReference type="PANTHER" id="PTHR12360">
    <property type="entry name" value="NUCLEAR TRANSCRIPTION FACTOR, X-BOX BINDING 1 NFX1"/>
    <property type="match status" value="1"/>
</dbReference>
<keyword evidence="4" id="KW-0597">Phosphoprotein</keyword>
<feature type="region of interest" description="Disordered" evidence="17">
    <location>
        <begin position="161"/>
        <end position="231"/>
    </location>
</feature>
<feature type="compositionally biased region" description="Basic and acidic residues" evidence="17">
    <location>
        <begin position="258"/>
        <end position="270"/>
    </location>
</feature>
<evidence type="ECO:0000256" key="10">
    <source>
        <dbReference type="ARBA" id="ARBA00022833"/>
    </source>
</evidence>
<sequence length="1124" mass="125380">PVAFSDVPKTPFYGTHERHHPLVAIYARAGATFRRRKSGTRDQVTALARWRGSLEVLRHSTGWRRHLRSQKLRLRWSGTFKFSTDAAEFIPQERKNSGLNCGTQRRLDSRIGRRNYSSSPPCHLPRQNPYDDISAIHQHNYASGSKPKSQQVFFQSSNKSLKNHGLHNQPWQKLRNEKHQSRVKKAQGLTDQTSDTSSLESVTRSESGADPREHSPSESEKDVVIADPRGAKPKKAAQLIYNYGRGPKAKGKLKCELGNRMSPKSEDENTRPVGASQTDFSDVSCRKAVVDGCMSRRNEQRRYPQKRPPWEVEGARPRPGRNPPKQESQRHINSGPKNNMPTIPKDNLRERPTKSACDTGNLAVVNKSSRRVDQEKNAGRRQDPQVLSAFPRGKQNHVLKNVETHTGSLIEQLTTEKYECMVCCELVQVTAPVWSCQSCFHVFHLNCIKKWARSPASHAGKVKNPEWSRNEIPHSCGEVCRKKQPGQDCPHSCNLHTVRCGQAVSVHCSNACENILNCGQHHCAELCHGGQCQPCRIILNQVCYCGSTSRDVLCGTDVGKSDGFGDFSCLKICGKDLKCGNHTCSQMCHPQPCQPCPRLPHLVRCCPCGQTPLSQLLELGSNGRKTCMDPVPSCGKISSIPVRSSAMKGTADHALARQSFPAGALSGQRSFHVPVLKVKSLIDATFMCDKRCNKKRLCGRHKCNEICCVDKEHKCPLICGRKLRCGLHRCEEPCHRGNCQTCWQTSFDELTCHCGASVIYPPVPCGTRPPECTQTCARVHECDHPVYHSCHSEEKCPPCTFLTQKWCMGKHELRSNIPCHLVDISCGLPCSAMLPCGMHKCQRLCHKGECLVDEACKQPCTTPRASCGHPCMAPCHPSSPCPVTACKAKVELQCECGRRKEMVICSEASGTYHRIAAISMASKIMDMQLGDSVEISKFITKKEVQQARLQCDEECSALERRKRLAEAFDISDDSDPFNVRSAASKFSDSLKDDARKDLKFVSDVEKEMEALVEAVDKGKSNKKSHCFPPMNRDHRRIIHDLAQVYGLESVSYDSEPKRNVVVTAVRGKSICPPTTLTSVLEKETQTRPPPPIAHHRHQADKNPGSSSLQKIAKEPVIDYFDVQD</sequence>